<feature type="region of interest" description="Disordered" evidence="1">
    <location>
        <begin position="296"/>
        <end position="315"/>
    </location>
</feature>
<dbReference type="AlphaFoldDB" id="A0A9W4JYD2"/>
<evidence type="ECO:0000313" key="3">
    <source>
        <dbReference type="Proteomes" id="UP001152592"/>
    </source>
</evidence>
<comment type="caution">
    <text evidence="2">The sequence shown here is derived from an EMBL/GenBank/DDBJ whole genome shotgun (WGS) entry which is preliminary data.</text>
</comment>
<evidence type="ECO:0000256" key="1">
    <source>
        <dbReference type="SAM" id="MobiDB-lite"/>
    </source>
</evidence>
<proteinExistence type="predicted"/>
<reference evidence="2" key="1">
    <citation type="submission" date="2021-07" db="EMBL/GenBank/DDBJ databases">
        <authorList>
            <person name="Branca A.L. A."/>
        </authorList>
    </citation>
    <scope>NUCLEOTIDE SEQUENCE</scope>
</reference>
<evidence type="ECO:0000313" key="2">
    <source>
        <dbReference type="EMBL" id="CAG8428853.1"/>
    </source>
</evidence>
<name>A0A9W4JYD2_9EURO</name>
<gene>
    <name evidence="2" type="ORF">PSALAMII_LOCUS10671</name>
</gene>
<dbReference type="OrthoDB" id="4507940at2759"/>
<dbReference type="Proteomes" id="UP001152592">
    <property type="component" value="Unassembled WGS sequence"/>
</dbReference>
<protein>
    <submittedName>
        <fullName evidence="2">Uncharacterized protein</fullName>
    </submittedName>
</protein>
<accession>A0A9W4JYD2</accession>
<sequence>MESLEKPVNPGDLLLLYGGERVDEAGVSNPIRPYMLLVTSILGTSDATPTPGSPVSTVESVTVCESPMSTDSPEKVDPRFDMSAIQVRKVPYGMTPKNGCWTLDGPDVYYTPQEGETDSSFFSELRGEDLEEAEEEIREEDNMHGEWASIADTHCLGDFMPPGAGVKLMSKFHGRDALRHYLKRCPWCNDNNWICPGCGGVSNLWPDLFASCGRDQACPICMGYAFAEEDKFYLDELQDIEWGSGSGTQFSAHDLSEALNLATERYEALEARREEMGHFGHPSAKEMIQEWKDEYWREECADEDEDEDENDADED</sequence>
<feature type="compositionally biased region" description="Acidic residues" evidence="1">
    <location>
        <begin position="300"/>
        <end position="315"/>
    </location>
</feature>
<organism evidence="2 3">
    <name type="scientific">Penicillium salamii</name>
    <dbReference type="NCBI Taxonomy" id="1612424"/>
    <lineage>
        <taxon>Eukaryota</taxon>
        <taxon>Fungi</taxon>
        <taxon>Dikarya</taxon>
        <taxon>Ascomycota</taxon>
        <taxon>Pezizomycotina</taxon>
        <taxon>Eurotiomycetes</taxon>
        <taxon>Eurotiomycetidae</taxon>
        <taxon>Eurotiales</taxon>
        <taxon>Aspergillaceae</taxon>
        <taxon>Penicillium</taxon>
    </lineage>
</organism>
<dbReference type="EMBL" id="CAJVPD010000304">
    <property type="protein sequence ID" value="CAG8428853.1"/>
    <property type="molecule type" value="Genomic_DNA"/>
</dbReference>